<comment type="caution">
    <text evidence="1">The sequence shown here is derived from an EMBL/GenBank/DDBJ whole genome shotgun (WGS) entry which is preliminary data.</text>
</comment>
<keyword evidence="2" id="KW-1185">Reference proteome</keyword>
<dbReference type="InterPro" id="IPR010845">
    <property type="entry name" value="FlaF"/>
</dbReference>
<dbReference type="Pfam" id="PF07309">
    <property type="entry name" value="FlaF"/>
    <property type="match status" value="1"/>
</dbReference>
<accession>A0A081BB63</accession>
<dbReference type="eggNOG" id="COG5442">
    <property type="taxonomic scope" value="Bacteria"/>
</dbReference>
<dbReference type="AlphaFoldDB" id="A0A081BB63"/>
<keyword evidence="1" id="KW-0282">Flagellum</keyword>
<evidence type="ECO:0000313" key="1">
    <source>
        <dbReference type="EMBL" id="GAK45281.1"/>
    </source>
</evidence>
<sequence length="117" mass="13234">MQQVSAYLETKQQIVDPRQSESLIFRRVTDQLKDVVEAERRDEMYHRAVLDNRRLWTALAADVSDPSNMLPDELKSNLLSLAIWVERESGAAHSGGADIRSMIEINEAIIAGLNARQ</sequence>
<keyword evidence="1" id="KW-0966">Cell projection</keyword>
<gene>
    <name evidence="1" type="ORF">M2A_1780</name>
</gene>
<dbReference type="RefSeq" id="WP_045446037.1">
    <property type="nucleotide sequence ID" value="NZ_BBIO01000008.1"/>
</dbReference>
<dbReference type="GO" id="GO:0044781">
    <property type="term" value="P:bacterial-type flagellum organization"/>
    <property type="evidence" value="ECO:0007669"/>
    <property type="project" value="InterPro"/>
</dbReference>
<dbReference type="NCBIfam" id="NF009435">
    <property type="entry name" value="PRK12794.1"/>
    <property type="match status" value="1"/>
</dbReference>
<dbReference type="Proteomes" id="UP000028702">
    <property type="component" value="Unassembled WGS sequence"/>
</dbReference>
<dbReference type="EMBL" id="BBIO01000008">
    <property type="protein sequence ID" value="GAK45281.1"/>
    <property type="molecule type" value="Genomic_DNA"/>
</dbReference>
<keyword evidence="1" id="KW-0969">Cilium</keyword>
<dbReference type="STRING" id="1333998.M2A_1780"/>
<name>A0A081BB63_9HYPH</name>
<protein>
    <submittedName>
        <fullName evidence="1">Flagellar flaf family protein</fullName>
    </submittedName>
</protein>
<organism evidence="1 2">
    <name type="scientific">Tepidicaulis marinus</name>
    <dbReference type="NCBI Taxonomy" id="1333998"/>
    <lineage>
        <taxon>Bacteria</taxon>
        <taxon>Pseudomonadati</taxon>
        <taxon>Pseudomonadota</taxon>
        <taxon>Alphaproteobacteria</taxon>
        <taxon>Hyphomicrobiales</taxon>
        <taxon>Parvibaculaceae</taxon>
        <taxon>Tepidicaulis</taxon>
    </lineage>
</organism>
<evidence type="ECO:0000313" key="2">
    <source>
        <dbReference type="Proteomes" id="UP000028702"/>
    </source>
</evidence>
<reference evidence="1 2" key="1">
    <citation type="submission" date="2014-07" db="EMBL/GenBank/DDBJ databases">
        <title>Tepidicaulis marinum gen. nov., sp. nov., a novel marine bacterium denitrifying nitrate to nitrous oxide strictly under microaerobic conditions.</title>
        <authorList>
            <person name="Takeuchi M."/>
            <person name="Yamagishi T."/>
            <person name="Kamagata Y."/>
            <person name="Oshima K."/>
            <person name="Hattori M."/>
            <person name="Katayama T."/>
            <person name="Hanada S."/>
            <person name="Tamaki H."/>
            <person name="Marumo K."/>
            <person name="Maeda H."/>
            <person name="Nedachi M."/>
            <person name="Iwasaki W."/>
            <person name="Suwa Y."/>
            <person name="Sakata S."/>
        </authorList>
    </citation>
    <scope>NUCLEOTIDE SEQUENCE [LARGE SCALE GENOMIC DNA]</scope>
    <source>
        <strain evidence="1 2">MA2</strain>
    </source>
</reference>
<proteinExistence type="predicted"/>